<name>A0AAN1XVN5_UNVUL</name>
<dbReference type="SUPFAM" id="SSF54427">
    <property type="entry name" value="NTF2-like"/>
    <property type="match status" value="1"/>
</dbReference>
<dbReference type="EMBL" id="AP025523">
    <property type="protein sequence ID" value="BDE05286.1"/>
    <property type="molecule type" value="Genomic_DNA"/>
</dbReference>
<dbReference type="Gene3D" id="3.10.450.50">
    <property type="match status" value="1"/>
</dbReference>
<dbReference type="GO" id="GO:0051213">
    <property type="term" value="F:dioxygenase activity"/>
    <property type="evidence" value="ECO:0007669"/>
    <property type="project" value="UniProtKB-KW"/>
</dbReference>
<feature type="domain" description="SnoaL-like" evidence="3">
    <location>
        <begin position="11"/>
        <end position="146"/>
    </location>
</feature>
<keyword evidence="2" id="KW-0560">Oxidoreductase</keyword>
<proteinExistence type="inferred from homology"/>
<sequence>MIAGGERAVSAEERFAIEDLYAAYAHALDDGRYADWPEFFTDDCVYRIVARENYERGLPLAILSFESKGMLHDRVYGVTQTLFHEPYVMRHAIGSFLIARAGADAYDVRANYVIVRTKANALSEVYNAGRYVDRVERAGGRLLFREKVCVFDSETIPNSLIYPI</sequence>
<evidence type="ECO:0000256" key="1">
    <source>
        <dbReference type="ARBA" id="ARBA00009570"/>
    </source>
</evidence>
<dbReference type="AlphaFoldDB" id="A0AAN1XVN5"/>
<dbReference type="KEGG" id="vab:WPS_05620"/>
<evidence type="ECO:0000313" key="5">
    <source>
        <dbReference type="Proteomes" id="UP001317532"/>
    </source>
</evidence>
<organism evidence="4 5">
    <name type="scientific">Vulcanimicrobium alpinum</name>
    <dbReference type="NCBI Taxonomy" id="3016050"/>
    <lineage>
        <taxon>Bacteria</taxon>
        <taxon>Bacillati</taxon>
        <taxon>Vulcanimicrobiota</taxon>
        <taxon>Vulcanimicrobiia</taxon>
        <taxon>Vulcanimicrobiales</taxon>
        <taxon>Vulcanimicrobiaceae</taxon>
        <taxon>Vulcanimicrobium</taxon>
    </lineage>
</organism>
<dbReference type="CDD" id="cd00667">
    <property type="entry name" value="ring_hydroxylating_dioxygenases_beta"/>
    <property type="match status" value="1"/>
</dbReference>
<comment type="similarity">
    <text evidence="1">Belongs to the bacterial ring-hydroxylating dioxygenase beta subunit family.</text>
</comment>
<evidence type="ECO:0000259" key="3">
    <source>
        <dbReference type="Pfam" id="PF13577"/>
    </source>
</evidence>
<keyword evidence="4" id="KW-0223">Dioxygenase</keyword>
<evidence type="ECO:0000313" key="4">
    <source>
        <dbReference type="EMBL" id="BDE05286.1"/>
    </source>
</evidence>
<dbReference type="RefSeq" id="WP_317996339.1">
    <property type="nucleotide sequence ID" value="NZ_AP025523.1"/>
</dbReference>
<dbReference type="Pfam" id="PF13577">
    <property type="entry name" value="SnoaL_4"/>
    <property type="match status" value="1"/>
</dbReference>
<keyword evidence="5" id="KW-1185">Reference proteome</keyword>
<protein>
    <submittedName>
        <fullName evidence="4">Ring-hydroxylating dioxygenase subunit beta</fullName>
    </submittedName>
</protein>
<gene>
    <name evidence="4" type="ORF">WPS_05620</name>
</gene>
<dbReference type="InterPro" id="IPR037401">
    <property type="entry name" value="SnoaL-like"/>
</dbReference>
<dbReference type="InterPro" id="IPR032710">
    <property type="entry name" value="NTF2-like_dom_sf"/>
</dbReference>
<dbReference type="InterPro" id="IPR000391">
    <property type="entry name" value="Rng_hydr_dOase-bsu"/>
</dbReference>
<evidence type="ECO:0000256" key="2">
    <source>
        <dbReference type="ARBA" id="ARBA00023002"/>
    </source>
</evidence>
<reference evidence="4 5" key="1">
    <citation type="journal article" date="2022" name="ISME Commun">
        <title>Vulcanimicrobium alpinus gen. nov. sp. nov., the first cultivated representative of the candidate phylum 'Eremiobacterota', is a metabolically versatile aerobic anoxygenic phototroph.</title>
        <authorList>
            <person name="Yabe S."/>
            <person name="Muto K."/>
            <person name="Abe K."/>
            <person name="Yokota A."/>
            <person name="Staudigel H."/>
            <person name="Tebo B.M."/>
        </authorList>
    </citation>
    <scope>NUCLEOTIDE SEQUENCE [LARGE SCALE GENOMIC DNA]</scope>
    <source>
        <strain evidence="4 5">WC8-2</strain>
    </source>
</reference>
<accession>A0AAN1XVN5</accession>
<dbReference type="Proteomes" id="UP001317532">
    <property type="component" value="Chromosome"/>
</dbReference>